<evidence type="ECO:0000259" key="10">
    <source>
        <dbReference type="PROSITE" id="PS50822"/>
    </source>
</evidence>
<dbReference type="GO" id="GO:1990904">
    <property type="term" value="C:ribonucleoprotein complex"/>
    <property type="evidence" value="ECO:0007669"/>
    <property type="project" value="UniProtKB-KW"/>
</dbReference>
<dbReference type="InterPro" id="IPR032473">
    <property type="entry name" value="Argonaute_Mid_dom"/>
</dbReference>
<dbReference type="InterPro" id="IPR032474">
    <property type="entry name" value="Argonaute_N"/>
</dbReference>
<dbReference type="Pfam" id="PF16486">
    <property type="entry name" value="ArgoN"/>
    <property type="match status" value="1"/>
</dbReference>
<comment type="similarity">
    <text evidence="1">Belongs to the argonaute family. Ago subfamily.</text>
</comment>
<dbReference type="InterPro" id="IPR003100">
    <property type="entry name" value="PAZ_dom"/>
</dbReference>
<keyword evidence="4" id="KW-0694">RNA-binding</keyword>
<evidence type="ECO:0000313" key="11">
    <source>
        <dbReference type="EMBL" id="KAG6416992.1"/>
    </source>
</evidence>
<dbReference type="InterPro" id="IPR012337">
    <property type="entry name" value="RNaseH-like_sf"/>
</dbReference>
<protein>
    <submittedName>
        <fullName evidence="11">Uncharacterized protein</fullName>
    </submittedName>
</protein>
<proteinExistence type="inferred from homology"/>
<gene>
    <name evidence="11" type="ORF">SASPL_124433</name>
</gene>
<evidence type="ECO:0000256" key="1">
    <source>
        <dbReference type="ARBA" id="ARBA00008201"/>
    </source>
</evidence>
<evidence type="ECO:0000256" key="2">
    <source>
        <dbReference type="ARBA" id="ARBA00022491"/>
    </source>
</evidence>
<dbReference type="GO" id="GO:0051607">
    <property type="term" value="P:defense response to virus"/>
    <property type="evidence" value="ECO:0007669"/>
    <property type="project" value="UniProtKB-ARBA"/>
</dbReference>
<feature type="transmembrane region" description="Helical" evidence="8">
    <location>
        <begin position="501"/>
        <end position="525"/>
    </location>
</feature>
<dbReference type="Gene3D" id="3.40.50.2300">
    <property type="match status" value="1"/>
</dbReference>
<dbReference type="Proteomes" id="UP000298416">
    <property type="component" value="Unassembled WGS sequence"/>
</dbReference>
<dbReference type="InterPro" id="IPR036085">
    <property type="entry name" value="PAZ_dom_sf"/>
</dbReference>
<dbReference type="PANTHER" id="PTHR34553">
    <property type="entry name" value="OS05G0597400 PROTEIN"/>
    <property type="match status" value="1"/>
</dbReference>
<feature type="region of interest" description="Disordered" evidence="7">
    <location>
        <begin position="275"/>
        <end position="305"/>
    </location>
</feature>
<dbReference type="GO" id="GO:0006417">
    <property type="term" value="P:regulation of translation"/>
    <property type="evidence" value="ECO:0007669"/>
    <property type="project" value="UniProtKB-KW"/>
</dbReference>
<dbReference type="Gene3D" id="3.30.420.10">
    <property type="entry name" value="Ribonuclease H-like superfamily/Ribonuclease H"/>
    <property type="match status" value="1"/>
</dbReference>
<dbReference type="Pfam" id="PF04083">
    <property type="entry name" value="Abhydro_lipase"/>
    <property type="match status" value="1"/>
</dbReference>
<dbReference type="SUPFAM" id="SSF53474">
    <property type="entry name" value="alpha/beta-Hydrolases"/>
    <property type="match status" value="1"/>
</dbReference>
<feature type="transmembrane region" description="Helical" evidence="8">
    <location>
        <begin position="571"/>
        <end position="594"/>
    </location>
</feature>
<dbReference type="InterPro" id="IPR014811">
    <property type="entry name" value="ArgoL1"/>
</dbReference>
<dbReference type="PROSITE" id="PS50821">
    <property type="entry name" value="PAZ"/>
    <property type="match status" value="1"/>
</dbReference>
<evidence type="ECO:0000256" key="5">
    <source>
        <dbReference type="ARBA" id="ARBA00023158"/>
    </source>
</evidence>
<reference evidence="11" key="1">
    <citation type="submission" date="2018-01" db="EMBL/GenBank/DDBJ databases">
        <authorList>
            <person name="Mao J.F."/>
        </authorList>
    </citation>
    <scope>NUCLEOTIDE SEQUENCE</scope>
    <source>
        <strain evidence="11">Huo1</strain>
        <tissue evidence="11">Leaf</tissue>
    </source>
</reference>
<sequence>MKLVIGVCCSDRSCRAILLWNSPEIELPFVYSGGTLKEKRGFRDRFSSNGERGRGTLRLSLDEFADRSYLSHLHLFLANESGNFYILVDNRPWLKDLASLSTHWWQLMVTKSRLSPFANTRGIKESKLAEELPELQASSPPPTRRQRVLQEWFHVIDAMVVSRKDALLPVKKLTNTLISNGLIQRTMYGFIVFEVALINVRGINYYNELQTDTSLAIEAKTMRRWEFDSIAQADRSIASWFPGTIKEQILLKEHLDATLGEVYYDAQESFLKDFDPNGNETSSDVTSAGCDTPCSPDNTPSVCPDKTEIIKETHHMSPTPDEPPKRWKLFPSIHYQAESINSSGEADRDLNGVCSKTSDVSDCEEKIEVTIYRDVLILFKFSDPYLPFKLKDIIMSKLRLLTLLEAGLPSWVIFLQSYPGFCRIYRPWMCPLARGLYVFISVVTVLIGFYDLYKNVPMLKATVSRMFGPLFDWIDAWEMTSRIQYLGTMLFLHNFQKAMNCFLTATRTLLSILTFFFAPLARPFAELLELFSPLWNLFLPLAQDFFSVIWTVVESSFTMIGDILEMFLLPVWYLFNVAWNVAMKFVYPVAWIFIYAPLKLLFGFCRILSSSCMVLYALFRDMWMSTRSIFRVTKSVHSTVSTVEISMWRSLWHDLFSQIFRALRSILRGLVAILAACNRHRLSIYNHVSEFTKRSLRATRSAWPQEKAEISLLTQDSNDSALPWKESSYIVKKSEKDFQYKVSSKTKTRSAELSVKNVCAFGKFLKDDAVERLHKPVLRNSWVGCYEPLIEMEKELPLPTIQQSLTVEMEKELPLPTIQQSLTVEMEKDLQMPTIQQSMKVEGAELPKRSIMTRPGFGTSGRRVSISYEDNMTVDNKIIGRKVIDKLYQTYSSELAEKRFAYDGEKSLFTVGPLPQNKLEFTVILEESTAKGEIHQLCSSGSHSNNGCSTEPSKRSKHTLQSKTFKVEISYAAKIPLKSLSLALKGAETEYVQDALRVLDIILRQQAAKRGCLLVRQSFFHDDSRMFTDVGGGVTGIRGLYSSFRPTLDGLSLNMDVSTTMILKPGPVVDFLLANQNVKDLRYIDWVKAKKMLKNMRIKAIHSNKEFKIIGLSEKPCNQQFFSLKVKNGSNAGGSDEALEITVYEYFVKHRNIEIKSSAYMPCLDVGKPKRPNYLPLELCSLVSLQRYTKALSVIQRSSLVEKSRQKPPERIQVVTDAMTKYKYDEDPLLASGGISIEKQLTRIDGRVLEAPKLKFGSNEDFLPRNGRWNFNNKKLLKAQHIQEWALVNFSGRCETSHLSRELINCGRNKGIEIERPYTIIEEDPQCRRFSPVVRVEKMFEHIMAKLPGPPEFLLCVLPERKNCDIYGPWKKKCLSDMGIVTQCISPIKITDQYLTNVLLKINSKLGGTNSLLAIEHSNRIPLITDQPTMILGMDVSHGSPGRSDVPSVAAVIFCLFTLAAVRTQSAKMEMIESLFKPLANGLDDDGIMRDGVSESQFAQVINIELDQIIKAYQHLGESDIPKFTVIVAQKNHHTKLFQASAPENVPCTVVDTKIVHPRYYDFYMCAQAGLIGTSRPAHYHVLLDDIGFSPDQLQNLIHSLSYVYQRSTTAISIVAPVCYAHLAAQQMGQFMKFEDLSETSSGQNSVAETGSIPVPEMPRLHKDVAGSIPHHTIHNVGLHASSAAAEGLCTTLVEPQNYPCHEHKVKTKDGYILSLQNIPYGRSGKTAGERPPVFLQHGLLMDAVSWLLCPPDQSLALVLSDGGFDVWLVSTRGTKYSLGHTSLCPDDAVYWDWSWDELVAHDLPATFEYVHNQTGQKLHYVGHSQGTLMALAAVSNGDLVSMMRSAALLSPIAYLDKIPSDLPLLLAYGGVDALSVPRDMELLLDVLRSRGGDKLVVEYREEYAHARQVVYDPLIAFFRLH</sequence>
<dbReference type="Pfam" id="PF16488">
    <property type="entry name" value="ArgoL2"/>
    <property type="match status" value="1"/>
</dbReference>
<dbReference type="PANTHER" id="PTHR34553:SF4">
    <property type="entry name" value="G1_S-SPECIFIC CYCLIN-E PROTEIN"/>
    <property type="match status" value="1"/>
</dbReference>
<keyword evidence="8" id="KW-0472">Membrane</keyword>
<feature type="domain" description="Piwi" evidence="10">
    <location>
        <begin position="1353"/>
        <end position="1633"/>
    </location>
</feature>
<evidence type="ECO:0000256" key="6">
    <source>
        <dbReference type="ARBA" id="ARBA00023274"/>
    </source>
</evidence>
<dbReference type="InterPro" id="IPR006693">
    <property type="entry name" value="AB_hydrolase_lipase"/>
</dbReference>
<dbReference type="Pfam" id="PF08699">
    <property type="entry name" value="ArgoL1"/>
    <property type="match status" value="1"/>
</dbReference>
<keyword evidence="3" id="KW-0810">Translation regulation</keyword>
<organism evidence="11">
    <name type="scientific">Salvia splendens</name>
    <name type="common">Scarlet sage</name>
    <dbReference type="NCBI Taxonomy" id="180675"/>
    <lineage>
        <taxon>Eukaryota</taxon>
        <taxon>Viridiplantae</taxon>
        <taxon>Streptophyta</taxon>
        <taxon>Embryophyta</taxon>
        <taxon>Tracheophyta</taxon>
        <taxon>Spermatophyta</taxon>
        <taxon>Magnoliopsida</taxon>
        <taxon>eudicotyledons</taxon>
        <taxon>Gunneridae</taxon>
        <taxon>Pentapetalae</taxon>
        <taxon>asterids</taxon>
        <taxon>lamiids</taxon>
        <taxon>Lamiales</taxon>
        <taxon>Lamiaceae</taxon>
        <taxon>Nepetoideae</taxon>
        <taxon>Mentheae</taxon>
        <taxon>Salviinae</taxon>
        <taxon>Salvia</taxon>
        <taxon>Salvia subgen. Calosphace</taxon>
        <taxon>core Calosphace</taxon>
    </lineage>
</organism>
<feature type="region of interest" description="Disordered" evidence="7">
    <location>
        <begin position="940"/>
        <end position="959"/>
    </location>
</feature>
<evidence type="ECO:0000256" key="4">
    <source>
        <dbReference type="ARBA" id="ARBA00022884"/>
    </source>
</evidence>
<dbReference type="Pfam" id="PF16487">
    <property type="entry name" value="ArgoMid"/>
    <property type="match status" value="1"/>
</dbReference>
<dbReference type="InterPro" id="IPR036397">
    <property type="entry name" value="RNaseH_sf"/>
</dbReference>
<dbReference type="Pfam" id="PF02171">
    <property type="entry name" value="Piwi"/>
    <property type="match status" value="1"/>
</dbReference>
<dbReference type="CDD" id="cd02846">
    <property type="entry name" value="PAZ_argonaute_like"/>
    <property type="match status" value="1"/>
</dbReference>
<dbReference type="InterPro" id="IPR029058">
    <property type="entry name" value="AB_hydrolase_fold"/>
</dbReference>
<comment type="caution">
    <text evidence="11">The sequence shown here is derived from an EMBL/GenBank/DDBJ whole genome shotgun (WGS) entry which is preliminary data.</text>
</comment>
<dbReference type="GO" id="GO:0003723">
    <property type="term" value="F:RNA binding"/>
    <property type="evidence" value="ECO:0007669"/>
    <property type="project" value="UniProtKB-KW"/>
</dbReference>
<dbReference type="FunFam" id="2.170.260.10:FF:000008">
    <property type="entry name" value="Protein argonaute 7"/>
    <property type="match status" value="1"/>
</dbReference>
<dbReference type="PROSITE" id="PS50822">
    <property type="entry name" value="PIWI"/>
    <property type="match status" value="1"/>
</dbReference>
<name>A0A8X8XQH8_SALSN</name>
<keyword evidence="8" id="KW-1133">Transmembrane helix</keyword>
<dbReference type="SUPFAM" id="SSF53098">
    <property type="entry name" value="Ribonuclease H-like"/>
    <property type="match status" value="1"/>
</dbReference>
<dbReference type="Gene3D" id="2.170.260.10">
    <property type="entry name" value="paz domain"/>
    <property type="match status" value="1"/>
</dbReference>
<feature type="compositionally biased region" description="Low complexity" evidence="7">
    <location>
        <begin position="940"/>
        <end position="949"/>
    </location>
</feature>
<keyword evidence="8" id="KW-0812">Transmembrane</keyword>
<dbReference type="SMART" id="SM00950">
    <property type="entry name" value="Piwi"/>
    <property type="match status" value="1"/>
</dbReference>
<dbReference type="Pfam" id="PF02170">
    <property type="entry name" value="PAZ"/>
    <property type="match status" value="1"/>
</dbReference>
<keyword evidence="5" id="KW-0943">RNA-mediated gene silencing</keyword>
<dbReference type="GO" id="GO:0031047">
    <property type="term" value="P:regulatory ncRNA-mediated gene silencing"/>
    <property type="evidence" value="ECO:0007669"/>
    <property type="project" value="UniProtKB-KW"/>
</dbReference>
<feature type="domain" description="PAZ" evidence="9">
    <location>
        <begin position="1067"/>
        <end position="1184"/>
    </location>
</feature>
<dbReference type="InterPro" id="IPR003165">
    <property type="entry name" value="Piwi"/>
</dbReference>
<feature type="transmembrane region" description="Helical" evidence="8">
    <location>
        <begin position="435"/>
        <end position="453"/>
    </location>
</feature>
<evidence type="ECO:0000256" key="8">
    <source>
        <dbReference type="SAM" id="Phobius"/>
    </source>
</evidence>
<dbReference type="GO" id="GO:0006629">
    <property type="term" value="P:lipid metabolic process"/>
    <property type="evidence" value="ECO:0007669"/>
    <property type="project" value="InterPro"/>
</dbReference>
<evidence type="ECO:0000256" key="7">
    <source>
        <dbReference type="SAM" id="MobiDB-lite"/>
    </source>
</evidence>
<accession>A0A8X8XQH8</accession>
<feature type="transmembrane region" description="Helical" evidence="8">
    <location>
        <begin position="600"/>
        <end position="619"/>
    </location>
</feature>
<evidence type="ECO:0000256" key="3">
    <source>
        <dbReference type="ARBA" id="ARBA00022845"/>
    </source>
</evidence>
<dbReference type="SUPFAM" id="SSF101690">
    <property type="entry name" value="PAZ domain"/>
    <property type="match status" value="1"/>
</dbReference>
<dbReference type="InterPro" id="IPR032472">
    <property type="entry name" value="ArgoL2"/>
</dbReference>
<evidence type="ECO:0000313" key="12">
    <source>
        <dbReference type="Proteomes" id="UP000298416"/>
    </source>
</evidence>
<dbReference type="CDD" id="cd04657">
    <property type="entry name" value="Piwi_ago-like"/>
    <property type="match status" value="1"/>
</dbReference>
<dbReference type="EMBL" id="PNBA02000008">
    <property type="protein sequence ID" value="KAG6416992.1"/>
    <property type="molecule type" value="Genomic_DNA"/>
</dbReference>
<reference evidence="11" key="2">
    <citation type="submission" date="2020-08" db="EMBL/GenBank/DDBJ databases">
        <title>Plant Genome Project.</title>
        <authorList>
            <person name="Zhang R.-G."/>
        </authorList>
    </citation>
    <scope>NUCLEOTIDE SEQUENCE</scope>
    <source>
        <strain evidence="11">Huo1</strain>
        <tissue evidence="11">Leaf</tissue>
    </source>
</reference>
<dbReference type="Gene3D" id="3.40.50.1820">
    <property type="entry name" value="alpha/beta hydrolase"/>
    <property type="match status" value="1"/>
</dbReference>
<evidence type="ECO:0000259" key="9">
    <source>
        <dbReference type="PROSITE" id="PS50821"/>
    </source>
</evidence>
<dbReference type="InterPro" id="IPR045246">
    <property type="entry name" value="Piwi_ago-like"/>
</dbReference>
<keyword evidence="12" id="KW-1185">Reference proteome</keyword>
<keyword evidence="2" id="KW-0678">Repressor</keyword>
<keyword evidence="6" id="KW-0687">Ribonucleoprotein</keyword>
<dbReference type="SMART" id="SM01163">
    <property type="entry name" value="DUF1785"/>
    <property type="match status" value="1"/>
</dbReference>